<dbReference type="EMBL" id="FCOK02000021">
    <property type="protein sequence ID" value="SAL36632.1"/>
    <property type="molecule type" value="Genomic_DNA"/>
</dbReference>
<comment type="pathway">
    <text evidence="12">Cofactor biosynthesis; molybdopterin biosynthesis.</text>
</comment>
<dbReference type="UniPathway" id="UPA00344"/>
<dbReference type="GO" id="GO:0006777">
    <property type="term" value="P:Mo-molybdopterin cofactor biosynthetic process"/>
    <property type="evidence" value="ECO:0007669"/>
    <property type="project" value="UniProtKB-UniRule"/>
</dbReference>
<keyword evidence="10 12" id="KW-0456">Lyase</keyword>
<comment type="similarity">
    <text evidence="12">Belongs to the radical SAM superfamily. MoaA family.</text>
</comment>
<dbReference type="EC" id="4.1.99.22" evidence="1 12"/>
<keyword evidence="14" id="KW-0378">Hydrolase</keyword>
<feature type="binding site" evidence="12">
    <location>
        <position position="201"/>
    </location>
    <ligand>
        <name>GTP</name>
        <dbReference type="ChEBI" id="CHEBI:37565"/>
    </ligand>
</feature>
<feature type="binding site" evidence="12">
    <location>
        <position position="139"/>
    </location>
    <ligand>
        <name>GTP</name>
        <dbReference type="ChEBI" id="CHEBI:37565"/>
    </ligand>
</feature>
<keyword evidence="4 12" id="KW-0479">Metal-binding</keyword>
<evidence type="ECO:0000256" key="1">
    <source>
        <dbReference type="ARBA" id="ARBA00012167"/>
    </source>
</evidence>
<dbReference type="GO" id="GO:0051539">
    <property type="term" value="F:4 iron, 4 sulfur cluster binding"/>
    <property type="evidence" value="ECO:0007669"/>
    <property type="project" value="UniProtKB-UniRule"/>
</dbReference>
<dbReference type="InterPro" id="IPR058240">
    <property type="entry name" value="rSAM_sf"/>
</dbReference>
<dbReference type="InterPro" id="IPR040064">
    <property type="entry name" value="MoaA-like"/>
</dbReference>
<dbReference type="InterPro" id="IPR013785">
    <property type="entry name" value="Aldolase_TIM"/>
</dbReference>
<dbReference type="HAMAP" id="MF_01225_B">
    <property type="entry name" value="MoaA_B"/>
    <property type="match status" value="1"/>
</dbReference>
<keyword evidence="5 12" id="KW-0547">Nucleotide-binding</keyword>
<dbReference type="SFLD" id="SFLDG01386">
    <property type="entry name" value="main_SPASM_domain-containing"/>
    <property type="match status" value="1"/>
</dbReference>
<gene>
    <name evidence="12" type="primary">moaA</name>
    <name evidence="14" type="ORF">AWB69_03524</name>
</gene>
<reference evidence="14 15" key="1">
    <citation type="submission" date="2016-01" db="EMBL/GenBank/DDBJ databases">
        <authorList>
            <person name="Oliw E.H."/>
        </authorList>
    </citation>
    <scope>NUCLEOTIDE SEQUENCE [LARGE SCALE GENOMIC DNA]</scope>
    <source>
        <strain evidence="14">LMG 27134</strain>
    </source>
</reference>
<keyword evidence="2 12" id="KW-0004">4Fe-4S</keyword>
<dbReference type="SFLD" id="SFLDS00029">
    <property type="entry name" value="Radical_SAM"/>
    <property type="match status" value="1"/>
</dbReference>
<dbReference type="InterPro" id="IPR010505">
    <property type="entry name" value="MoaA_twitch"/>
</dbReference>
<dbReference type="GO" id="GO:0046872">
    <property type="term" value="F:metal ion binding"/>
    <property type="evidence" value="ECO:0007669"/>
    <property type="project" value="UniProtKB-KW"/>
</dbReference>
<dbReference type="Proteomes" id="UP000054683">
    <property type="component" value="Unassembled WGS sequence"/>
</dbReference>
<dbReference type="PROSITE" id="PS51918">
    <property type="entry name" value="RADICAL_SAM"/>
    <property type="match status" value="1"/>
</dbReference>
<feature type="binding site" evidence="12">
    <location>
        <position position="316"/>
    </location>
    <ligand>
        <name>[4Fe-4S] cluster</name>
        <dbReference type="ChEBI" id="CHEBI:49883"/>
        <label>2</label>
        <note>4Fe-4S-substrate</note>
    </ligand>
</feature>
<evidence type="ECO:0000313" key="15">
    <source>
        <dbReference type="Proteomes" id="UP000054683"/>
    </source>
</evidence>
<dbReference type="SFLD" id="SFLDG01067">
    <property type="entry name" value="SPASM/twitch_domain_containing"/>
    <property type="match status" value="1"/>
</dbReference>
<accession>A0A158GX62</accession>
<feature type="binding site" evidence="12">
    <location>
        <position position="57"/>
    </location>
    <ligand>
        <name>[4Fe-4S] cluster</name>
        <dbReference type="ChEBI" id="CHEBI:49883"/>
        <label>1</label>
        <note>4Fe-4S-S-AdoMet</note>
    </ligand>
</feature>
<keyword evidence="9 12" id="KW-0501">Molybdenum cofactor biosynthesis</keyword>
<sequence length="379" mass="41765">MKHTEVDVSTVHYVLRSAHAAPPVASGEADLTPLLSECTDKLGRPLKDLRLSVIDQCNFRCTYCMPKEVFTKDYPFLSSASRLSFDQMTFLAKAFVMLGVEKIRITGGEPLLRKDLETLIERLARLRTPEGKDVEIALTTNGSLLAAKARSLRDAGLRRVTVSLDSLDDAIFQRMNDVGFPVAPVLEGIQAAAAAGLSPVKVNTVVERGVNENQILPIARYFRNTGVVVRFIEFMDVGGAASWARKNVFTSDDARRLIESEFALQPLLTQRANDTARNFEYADGAGSVGFISSVSQPFCGDCTRARVSSDGKMFTCLFATGSFDLKPWLGEALAPEALAREILTRWRDRDDRYSELRGVRARVGSKKLYPTVRMSLVGG</sequence>
<feature type="binding site" evidence="12">
    <location>
        <position position="299"/>
    </location>
    <ligand>
        <name>[4Fe-4S] cluster</name>
        <dbReference type="ChEBI" id="CHEBI:49883"/>
        <label>2</label>
        <note>4Fe-4S-substrate</note>
    </ligand>
</feature>
<dbReference type="InterPro" id="IPR006638">
    <property type="entry name" value="Elp3/MiaA/NifB-like_rSAM"/>
</dbReference>
<feature type="binding site" evidence="12">
    <location>
        <position position="235"/>
    </location>
    <ligand>
        <name>S-adenosyl-L-methionine</name>
        <dbReference type="ChEBI" id="CHEBI:59789"/>
    </ligand>
</feature>
<dbReference type="Pfam" id="PF04055">
    <property type="entry name" value="Radical_SAM"/>
    <property type="match status" value="1"/>
</dbReference>
<evidence type="ECO:0000256" key="7">
    <source>
        <dbReference type="ARBA" id="ARBA00023014"/>
    </source>
</evidence>
<feature type="binding site" evidence="12">
    <location>
        <position position="61"/>
    </location>
    <ligand>
        <name>[4Fe-4S] cluster</name>
        <dbReference type="ChEBI" id="CHEBI:49883"/>
        <label>1</label>
        <note>4Fe-4S-S-AdoMet</note>
    </ligand>
</feature>
<dbReference type="GO" id="GO:0016787">
    <property type="term" value="F:hydrolase activity"/>
    <property type="evidence" value="ECO:0007669"/>
    <property type="project" value="UniProtKB-KW"/>
</dbReference>
<feature type="binding site" evidence="12">
    <location>
        <position position="104"/>
    </location>
    <ligand>
        <name>GTP</name>
        <dbReference type="ChEBI" id="CHEBI:37565"/>
    </ligand>
</feature>
<dbReference type="PANTHER" id="PTHR22960:SF0">
    <property type="entry name" value="MOLYBDENUM COFACTOR BIOSYNTHESIS PROTEIN 1"/>
    <property type="match status" value="1"/>
</dbReference>
<comment type="function">
    <text evidence="12">Catalyzes the cyclization of GTP to (8S)-3',8-cyclo-7,8-dihydroguanosine 5'-triphosphate.</text>
</comment>
<protein>
    <recommendedName>
        <fullName evidence="1 12">GTP 3',8-cyclase</fullName>
        <ecNumber evidence="1 12">4.1.99.22</ecNumber>
    </recommendedName>
    <alternativeName>
        <fullName evidence="12">Molybdenum cofactor biosynthesis protein A</fullName>
    </alternativeName>
</protein>
<keyword evidence="6 12" id="KW-0408">Iron</keyword>
<dbReference type="InterPro" id="IPR013483">
    <property type="entry name" value="MoaA"/>
</dbReference>
<feature type="binding site" evidence="12">
    <location>
        <position position="63"/>
    </location>
    <ligand>
        <name>S-adenosyl-L-methionine</name>
        <dbReference type="ChEBI" id="CHEBI:59789"/>
    </ligand>
</feature>
<evidence type="ECO:0000256" key="8">
    <source>
        <dbReference type="ARBA" id="ARBA00023134"/>
    </source>
</evidence>
<evidence type="ECO:0000256" key="6">
    <source>
        <dbReference type="ARBA" id="ARBA00023004"/>
    </source>
</evidence>
<dbReference type="CDD" id="cd01335">
    <property type="entry name" value="Radical_SAM"/>
    <property type="match status" value="1"/>
</dbReference>
<evidence type="ECO:0000256" key="11">
    <source>
        <dbReference type="ARBA" id="ARBA00048697"/>
    </source>
</evidence>
<proteinExistence type="inferred from homology"/>
<comment type="subunit">
    <text evidence="12">Monomer and homodimer.</text>
</comment>
<dbReference type="GO" id="GO:0061798">
    <property type="term" value="F:GTP 3',8'-cyclase activity"/>
    <property type="evidence" value="ECO:0007669"/>
    <property type="project" value="UniProtKB-UniRule"/>
</dbReference>
<name>A0A158GX62_9BURK</name>
<dbReference type="OrthoDB" id="9763993at2"/>
<dbReference type="NCBIfam" id="TIGR02666">
    <property type="entry name" value="moaA"/>
    <property type="match status" value="1"/>
</dbReference>
<evidence type="ECO:0000256" key="10">
    <source>
        <dbReference type="ARBA" id="ARBA00023239"/>
    </source>
</evidence>
<dbReference type="SUPFAM" id="SSF102114">
    <property type="entry name" value="Radical SAM enzymes"/>
    <property type="match status" value="1"/>
</dbReference>
<feature type="binding site" evidence="12">
    <location>
        <position position="302"/>
    </location>
    <ligand>
        <name>[4Fe-4S] cluster</name>
        <dbReference type="ChEBI" id="CHEBI:49883"/>
        <label>2</label>
        <note>4Fe-4S-substrate</note>
    </ligand>
</feature>
<evidence type="ECO:0000256" key="12">
    <source>
        <dbReference type="HAMAP-Rule" id="MF_01225"/>
    </source>
</evidence>
<evidence type="ECO:0000256" key="4">
    <source>
        <dbReference type="ARBA" id="ARBA00022723"/>
    </source>
</evidence>
<keyword evidence="8 12" id="KW-0342">GTP-binding</keyword>
<feature type="binding site" evidence="12">
    <location>
        <position position="50"/>
    </location>
    <ligand>
        <name>GTP</name>
        <dbReference type="ChEBI" id="CHEBI:37565"/>
    </ligand>
</feature>
<dbReference type="GO" id="GO:0061799">
    <property type="term" value="F:cyclic pyranopterin monophosphate synthase activity"/>
    <property type="evidence" value="ECO:0007669"/>
    <property type="project" value="TreeGrafter"/>
</dbReference>
<dbReference type="GO" id="GO:0005525">
    <property type="term" value="F:GTP binding"/>
    <property type="evidence" value="ECO:0007669"/>
    <property type="project" value="UniProtKB-UniRule"/>
</dbReference>
<comment type="catalytic activity">
    <reaction evidence="11 12">
        <text>GTP + AH2 + S-adenosyl-L-methionine = (8S)-3',8-cyclo-7,8-dihydroguanosine 5'-triphosphate + 5'-deoxyadenosine + L-methionine + A + H(+)</text>
        <dbReference type="Rhea" id="RHEA:49576"/>
        <dbReference type="ChEBI" id="CHEBI:13193"/>
        <dbReference type="ChEBI" id="CHEBI:15378"/>
        <dbReference type="ChEBI" id="CHEBI:17319"/>
        <dbReference type="ChEBI" id="CHEBI:17499"/>
        <dbReference type="ChEBI" id="CHEBI:37565"/>
        <dbReference type="ChEBI" id="CHEBI:57844"/>
        <dbReference type="ChEBI" id="CHEBI:59789"/>
        <dbReference type="ChEBI" id="CHEBI:131766"/>
        <dbReference type="EC" id="4.1.99.22"/>
    </reaction>
</comment>
<keyword evidence="7 12" id="KW-0411">Iron-sulfur</keyword>
<dbReference type="PROSITE" id="PS01305">
    <property type="entry name" value="MOAA_NIFB_PQQE"/>
    <property type="match status" value="1"/>
</dbReference>
<evidence type="ECO:0000256" key="3">
    <source>
        <dbReference type="ARBA" id="ARBA00022691"/>
    </source>
</evidence>
<dbReference type="RefSeq" id="WP_062086769.1">
    <property type="nucleotide sequence ID" value="NZ_FCOK02000021.1"/>
</dbReference>
<feature type="binding site" evidence="12">
    <location>
        <position position="64"/>
    </location>
    <ligand>
        <name>[4Fe-4S] cluster</name>
        <dbReference type="ChEBI" id="CHEBI:49883"/>
        <label>1</label>
        <note>4Fe-4S-S-AdoMet</note>
    </ligand>
</feature>
<comment type="cofactor">
    <cofactor evidence="12">
        <name>[4Fe-4S] cluster</name>
        <dbReference type="ChEBI" id="CHEBI:49883"/>
    </cofactor>
    <text evidence="12">Binds 2 [4Fe-4S] clusters. Binds 1 [4Fe-4S] cluster coordinated with 3 cysteines and an exchangeable S-adenosyl-L-methionine and 1 [4Fe-4S] cluster coordinated with 3 cysteines and the GTP-derived substrate.</text>
</comment>
<evidence type="ECO:0000256" key="2">
    <source>
        <dbReference type="ARBA" id="ARBA00022485"/>
    </source>
</evidence>
<dbReference type="GO" id="GO:1904047">
    <property type="term" value="F:S-adenosyl-L-methionine binding"/>
    <property type="evidence" value="ECO:0007669"/>
    <property type="project" value="UniProtKB-UniRule"/>
</dbReference>
<dbReference type="Pfam" id="PF06463">
    <property type="entry name" value="Mob_synth_C"/>
    <property type="match status" value="1"/>
</dbReference>
<organism evidence="14 15">
    <name type="scientific">Caballeronia udeis</name>
    <dbReference type="NCBI Taxonomy" id="1232866"/>
    <lineage>
        <taxon>Bacteria</taxon>
        <taxon>Pseudomonadati</taxon>
        <taxon>Pseudomonadota</taxon>
        <taxon>Betaproteobacteria</taxon>
        <taxon>Burkholderiales</taxon>
        <taxon>Burkholderiaceae</taxon>
        <taxon>Caballeronia</taxon>
    </lineage>
</organism>
<dbReference type="InterPro" id="IPR000385">
    <property type="entry name" value="MoaA_NifB_PqqE_Fe-S-bd_CS"/>
</dbReference>
<dbReference type="InterPro" id="IPR007197">
    <property type="entry name" value="rSAM"/>
</dbReference>
<dbReference type="AlphaFoldDB" id="A0A158GX62"/>
<evidence type="ECO:0000259" key="13">
    <source>
        <dbReference type="PROSITE" id="PS51918"/>
    </source>
</evidence>
<evidence type="ECO:0000313" key="14">
    <source>
        <dbReference type="EMBL" id="SAL36632.1"/>
    </source>
</evidence>
<feature type="binding site" evidence="12">
    <location>
        <position position="163"/>
    </location>
    <ligand>
        <name>S-adenosyl-L-methionine</name>
        <dbReference type="ChEBI" id="CHEBI:59789"/>
    </ligand>
</feature>
<dbReference type="SFLD" id="SFLDG01383">
    <property type="entry name" value="cyclic_pyranopterin_phosphate"/>
    <property type="match status" value="1"/>
</dbReference>
<dbReference type="PANTHER" id="PTHR22960">
    <property type="entry name" value="MOLYBDOPTERIN COFACTOR SYNTHESIS PROTEIN A"/>
    <property type="match status" value="1"/>
</dbReference>
<dbReference type="InterPro" id="IPR050105">
    <property type="entry name" value="MoCo_biosynth_MoaA/MoaC"/>
</dbReference>
<evidence type="ECO:0000256" key="5">
    <source>
        <dbReference type="ARBA" id="ARBA00022741"/>
    </source>
</evidence>
<keyword evidence="3 12" id="KW-0949">S-adenosyl-L-methionine</keyword>
<evidence type="ECO:0000256" key="9">
    <source>
        <dbReference type="ARBA" id="ARBA00023150"/>
    </source>
</evidence>
<dbReference type="SMART" id="SM00729">
    <property type="entry name" value="Elp3"/>
    <property type="match status" value="1"/>
</dbReference>
<dbReference type="Gene3D" id="3.20.20.70">
    <property type="entry name" value="Aldolase class I"/>
    <property type="match status" value="1"/>
</dbReference>
<feature type="domain" description="Radical SAM core" evidence="13">
    <location>
        <begin position="41"/>
        <end position="267"/>
    </location>
</feature>
<feature type="binding site" evidence="12">
    <location>
        <position position="108"/>
    </location>
    <ligand>
        <name>S-adenosyl-L-methionine</name>
        <dbReference type="ChEBI" id="CHEBI:59789"/>
    </ligand>
</feature>
<feature type="binding site" evidence="12">
    <location>
        <begin position="304"/>
        <end position="306"/>
    </location>
    <ligand>
        <name>GTP</name>
        <dbReference type="ChEBI" id="CHEBI:37565"/>
    </ligand>
</feature>
<dbReference type="CDD" id="cd21117">
    <property type="entry name" value="Twitch_MoaA"/>
    <property type="match status" value="1"/>
</dbReference>